<organism evidence="3 4">
    <name type="scientific">Candidatus Nomurabacteria bacterium GW2011_GWA2_41_25</name>
    <dbReference type="NCBI Taxonomy" id="1618736"/>
    <lineage>
        <taxon>Bacteria</taxon>
        <taxon>Candidatus Nomuraibacteriota</taxon>
    </lineage>
</organism>
<dbReference type="GO" id="GO:0008745">
    <property type="term" value="F:N-acetylmuramoyl-L-alanine amidase activity"/>
    <property type="evidence" value="ECO:0007669"/>
    <property type="project" value="InterPro"/>
</dbReference>
<dbReference type="SUPFAM" id="SSF53187">
    <property type="entry name" value="Zn-dependent exopeptidases"/>
    <property type="match status" value="1"/>
</dbReference>
<evidence type="ECO:0000313" key="3">
    <source>
        <dbReference type="EMBL" id="KKS04596.1"/>
    </source>
</evidence>
<dbReference type="InterPro" id="IPR002508">
    <property type="entry name" value="MurNAc-LAA_cat"/>
</dbReference>
<keyword evidence="1" id="KW-0378">Hydrolase</keyword>
<accession>A0A0G0Y589</accession>
<protein>
    <submittedName>
        <fullName evidence="3">AmiC protein</fullName>
    </submittedName>
</protein>
<proteinExistence type="predicted"/>
<evidence type="ECO:0000259" key="2">
    <source>
        <dbReference type="Pfam" id="PF01520"/>
    </source>
</evidence>
<dbReference type="GO" id="GO:0030288">
    <property type="term" value="C:outer membrane-bounded periplasmic space"/>
    <property type="evidence" value="ECO:0007669"/>
    <property type="project" value="TreeGrafter"/>
</dbReference>
<reference evidence="3 4" key="1">
    <citation type="journal article" date="2015" name="Nature">
        <title>rRNA introns, odd ribosomes, and small enigmatic genomes across a large radiation of phyla.</title>
        <authorList>
            <person name="Brown C.T."/>
            <person name="Hug L.A."/>
            <person name="Thomas B.C."/>
            <person name="Sharon I."/>
            <person name="Castelle C.J."/>
            <person name="Singh A."/>
            <person name="Wilkins M.J."/>
            <person name="Williams K.H."/>
            <person name="Banfield J.F."/>
        </authorList>
    </citation>
    <scope>NUCLEOTIDE SEQUENCE [LARGE SCALE GENOMIC DNA]</scope>
</reference>
<dbReference type="GO" id="GO:0009253">
    <property type="term" value="P:peptidoglycan catabolic process"/>
    <property type="evidence" value="ECO:0007669"/>
    <property type="project" value="InterPro"/>
</dbReference>
<dbReference type="PANTHER" id="PTHR30404:SF0">
    <property type="entry name" value="N-ACETYLMURAMOYL-L-ALANINE AMIDASE AMIC"/>
    <property type="match status" value="1"/>
</dbReference>
<name>A0A0G0Y589_9BACT</name>
<comment type="caution">
    <text evidence="3">The sequence shown here is derived from an EMBL/GenBank/DDBJ whole genome shotgun (WGS) entry which is preliminary data.</text>
</comment>
<sequence length="278" mass="31991">MKKILLIILFLGFILIPIFFVYAQETIKILLVPGHDDEVWGAQYGNMKEADMTLALATKIYNLLKKDEKFEVYITRSSEGYTKEFADYFADRQADVVSFKENAKKEMQSKVDNGSFIQKTNPPHNRVSEDMAIRLYGFNKWANENKMDAVIHIHFNDYPRPKKWTIGKYRGFVIYIPEGQMVNWMGSGQLAANIFIQLNKKYATSNYEKELGGLTPDQTLIALGSNGTLNAGARSVLVEYGYIYEKKFRTKNTREQTYKNMAQLTVTGVKKYFFKNGP</sequence>
<feature type="domain" description="MurNAc-LAA" evidence="2">
    <location>
        <begin position="29"/>
        <end position="270"/>
    </location>
</feature>
<dbReference type="InterPro" id="IPR050695">
    <property type="entry name" value="N-acetylmuramoyl_amidase_3"/>
</dbReference>
<dbReference type="EMBL" id="LCBE01000005">
    <property type="protein sequence ID" value="KKS04596.1"/>
    <property type="molecule type" value="Genomic_DNA"/>
</dbReference>
<dbReference type="Proteomes" id="UP000034236">
    <property type="component" value="Unassembled WGS sequence"/>
</dbReference>
<dbReference type="AlphaFoldDB" id="A0A0G0Y589"/>
<dbReference type="Gene3D" id="3.40.630.40">
    <property type="entry name" value="Zn-dependent exopeptidases"/>
    <property type="match status" value="1"/>
</dbReference>
<evidence type="ECO:0000313" key="4">
    <source>
        <dbReference type="Proteomes" id="UP000034236"/>
    </source>
</evidence>
<evidence type="ECO:0000256" key="1">
    <source>
        <dbReference type="ARBA" id="ARBA00022801"/>
    </source>
</evidence>
<gene>
    <name evidence="3" type="ORF">UU58_C0005G0045</name>
</gene>
<dbReference type="PANTHER" id="PTHR30404">
    <property type="entry name" value="N-ACETYLMURAMOYL-L-ALANINE AMIDASE"/>
    <property type="match status" value="1"/>
</dbReference>
<dbReference type="Pfam" id="PF01520">
    <property type="entry name" value="Amidase_3"/>
    <property type="match status" value="1"/>
</dbReference>